<gene>
    <name evidence="1" type="ORF">GGX14DRAFT_694046</name>
</gene>
<dbReference type="EMBL" id="JARJCW010000005">
    <property type="protein sequence ID" value="KAJ7224276.1"/>
    <property type="molecule type" value="Genomic_DNA"/>
</dbReference>
<accession>A0AAD6YMX9</accession>
<evidence type="ECO:0000313" key="1">
    <source>
        <dbReference type="EMBL" id="KAJ7224276.1"/>
    </source>
</evidence>
<reference evidence="1" key="1">
    <citation type="submission" date="2023-03" db="EMBL/GenBank/DDBJ databases">
        <title>Massive genome expansion in bonnet fungi (Mycena s.s.) driven by repeated elements and novel gene families across ecological guilds.</title>
        <authorList>
            <consortium name="Lawrence Berkeley National Laboratory"/>
            <person name="Harder C.B."/>
            <person name="Miyauchi S."/>
            <person name="Viragh M."/>
            <person name="Kuo A."/>
            <person name="Thoen E."/>
            <person name="Andreopoulos B."/>
            <person name="Lu D."/>
            <person name="Skrede I."/>
            <person name="Drula E."/>
            <person name="Henrissat B."/>
            <person name="Morin E."/>
            <person name="Kohler A."/>
            <person name="Barry K."/>
            <person name="LaButti K."/>
            <person name="Morin E."/>
            <person name="Salamov A."/>
            <person name="Lipzen A."/>
            <person name="Mereny Z."/>
            <person name="Hegedus B."/>
            <person name="Baldrian P."/>
            <person name="Stursova M."/>
            <person name="Weitz H."/>
            <person name="Taylor A."/>
            <person name="Grigoriev I.V."/>
            <person name="Nagy L.G."/>
            <person name="Martin F."/>
            <person name="Kauserud H."/>
        </authorList>
    </citation>
    <scope>NUCLEOTIDE SEQUENCE</scope>
    <source>
        <strain evidence="1">9144</strain>
    </source>
</reference>
<dbReference type="AlphaFoldDB" id="A0AAD6YMX9"/>
<sequence length="157" mass="17486">MALQRQTPFGSGSETPYPSIIRFFRCLSRSSPVFAFLAICCLAAGSRSSRARIRLLERDAASPGSAEKLAHVLARLEQQIPTNPLAKCDRRPKTTPASRKHSVVLRQTSTLPLKKELAFLPDLRNAHGTIVCRDLDVFDFDRQGEGIVRHWASVFVL</sequence>
<keyword evidence="2" id="KW-1185">Reference proteome</keyword>
<proteinExistence type="predicted"/>
<protein>
    <submittedName>
        <fullName evidence="1">Uncharacterized protein</fullName>
    </submittedName>
</protein>
<comment type="caution">
    <text evidence="1">The sequence shown here is derived from an EMBL/GenBank/DDBJ whole genome shotgun (WGS) entry which is preliminary data.</text>
</comment>
<dbReference type="Proteomes" id="UP001219525">
    <property type="component" value="Unassembled WGS sequence"/>
</dbReference>
<name>A0AAD6YMX9_9AGAR</name>
<organism evidence="1 2">
    <name type="scientific">Mycena pura</name>
    <dbReference type="NCBI Taxonomy" id="153505"/>
    <lineage>
        <taxon>Eukaryota</taxon>
        <taxon>Fungi</taxon>
        <taxon>Dikarya</taxon>
        <taxon>Basidiomycota</taxon>
        <taxon>Agaricomycotina</taxon>
        <taxon>Agaricomycetes</taxon>
        <taxon>Agaricomycetidae</taxon>
        <taxon>Agaricales</taxon>
        <taxon>Marasmiineae</taxon>
        <taxon>Mycenaceae</taxon>
        <taxon>Mycena</taxon>
    </lineage>
</organism>
<evidence type="ECO:0000313" key="2">
    <source>
        <dbReference type="Proteomes" id="UP001219525"/>
    </source>
</evidence>